<dbReference type="Proteomes" id="UP001597469">
    <property type="component" value="Unassembled WGS sequence"/>
</dbReference>
<dbReference type="EMBL" id="JBHULN010000001">
    <property type="protein sequence ID" value="MFD2569166.1"/>
    <property type="molecule type" value="Genomic_DNA"/>
</dbReference>
<gene>
    <name evidence="1" type="ORF">ACFSUS_00890</name>
</gene>
<accession>A0ABW5LZB2</accession>
<evidence type="ECO:0000313" key="1">
    <source>
        <dbReference type="EMBL" id="MFD2569166.1"/>
    </source>
</evidence>
<sequence>MRSISTEKSLQMSRQSKLSSIATRGVFLTLFLANSVRIYAQSDYTIQGQVVDAKTGKPVPFVTLSVAEGKISNETNADGYFMLDLPKQLKQDTLTLTAINYRLTQMPLSTLPATHAVVQLAPVSYQAQASILDTYFSLERSFQARDTLLKAVAVIAKNYTNEPTLLHGFYRETIEKQQPNVCVSYTEGLIDVYKPSYYFTKKDDQIRFIKGRRKPLTTFTVPVLTPGPWVSNMLDIVKYQEFLFRNGKLNKDYVFELAGQTLIGDQPVYIINFKPRTFYVTTGYFAGKLFIAAESLAIVRAEYKLTEKGLAIVNKSKYAQVYSTKLQNRDYTVSYTKFDNRWSFQGGSVENTFTYTASDFPFRSRVDFVITQRQSENVKPFKATEQATYTKLPMQSFDATNNAFWNGENYLMPSLPYPTLVITSHSKP</sequence>
<keyword evidence="2" id="KW-1185">Reference proteome</keyword>
<dbReference type="InterPro" id="IPR008969">
    <property type="entry name" value="CarboxyPept-like_regulatory"/>
</dbReference>
<name>A0ABW5LZB2_9BACT</name>
<dbReference type="Pfam" id="PF13715">
    <property type="entry name" value="CarbopepD_reg_2"/>
    <property type="match status" value="1"/>
</dbReference>
<protein>
    <submittedName>
        <fullName evidence="1">Carboxypeptidase-like regulatory domain-containing protein</fullName>
    </submittedName>
</protein>
<comment type="caution">
    <text evidence="1">The sequence shown here is derived from an EMBL/GenBank/DDBJ whole genome shotgun (WGS) entry which is preliminary data.</text>
</comment>
<dbReference type="Gene3D" id="2.60.40.1120">
    <property type="entry name" value="Carboxypeptidase-like, regulatory domain"/>
    <property type="match status" value="1"/>
</dbReference>
<dbReference type="SUPFAM" id="SSF49464">
    <property type="entry name" value="Carboxypeptidase regulatory domain-like"/>
    <property type="match status" value="1"/>
</dbReference>
<organism evidence="1 2">
    <name type="scientific">Spirosoma soli</name>
    <dbReference type="NCBI Taxonomy" id="1770529"/>
    <lineage>
        <taxon>Bacteria</taxon>
        <taxon>Pseudomonadati</taxon>
        <taxon>Bacteroidota</taxon>
        <taxon>Cytophagia</taxon>
        <taxon>Cytophagales</taxon>
        <taxon>Cytophagaceae</taxon>
        <taxon>Spirosoma</taxon>
    </lineage>
</organism>
<reference evidence="2" key="1">
    <citation type="journal article" date="2019" name="Int. J. Syst. Evol. Microbiol.">
        <title>The Global Catalogue of Microorganisms (GCM) 10K type strain sequencing project: providing services to taxonomists for standard genome sequencing and annotation.</title>
        <authorList>
            <consortium name="The Broad Institute Genomics Platform"/>
            <consortium name="The Broad Institute Genome Sequencing Center for Infectious Disease"/>
            <person name="Wu L."/>
            <person name="Ma J."/>
        </authorList>
    </citation>
    <scope>NUCLEOTIDE SEQUENCE [LARGE SCALE GENOMIC DNA]</scope>
    <source>
        <strain evidence="2">KCTC 42805</strain>
    </source>
</reference>
<proteinExistence type="predicted"/>
<evidence type="ECO:0000313" key="2">
    <source>
        <dbReference type="Proteomes" id="UP001597469"/>
    </source>
</evidence>